<dbReference type="EMBL" id="KV454209">
    <property type="protein sequence ID" value="ODQ61134.1"/>
    <property type="molecule type" value="Genomic_DNA"/>
</dbReference>
<sequence>MSSQTKNEVKARLRPFGIVFEKSLSDLIKGIRANKDPEAQAKFLQNAIQECRKEVRSSDMELKTMAVLKLAYLEMYGFDMSWANFHVLEVMSSSKFQQKRVGYLAAFQGFRNDNDVLMLTTNLLKKDLNSSKSVEVGVALSGISSIVTTPLASDITDDVIKMLNHSKPYIRKKAILTMYKVFLKYPEAIRTHLPRIFDKLDDEDKSVVTATVTVICELSKKTPKILVNLAPQLYELLSTSNNNWMLIRLLKLFSSLTTVEPRLKNKLLDPVLELMTKTKASSLIYECINCLVTGDMISEDDHHIANICLEELVEFFKERDQNLKYVGLLAFFKIGEINSDFISSYSEHILNFLVDDDLTIREKALDIVDGIVDDENLFEIVKLLMIQLVPQEEQNEEDNKHEDEHGDLSALLNPTTTAPVLSDQYKTNIVKKILEFSSKDNYANIPSFEWYIAVLTDLIDLSVTNNLLTGGVIGEQIRDIAIRVPSVRKLVVSTSVKIITNESILTKLPQVLQQVIWVAGEYSNFIKNGDD</sequence>
<dbReference type="AlphaFoldDB" id="A0A1E3P7E0"/>
<dbReference type="InterPro" id="IPR016024">
    <property type="entry name" value="ARM-type_fold"/>
</dbReference>
<dbReference type="RefSeq" id="XP_019040341.1">
    <property type="nucleotide sequence ID" value="XM_019181603.1"/>
</dbReference>
<evidence type="ECO:0000256" key="6">
    <source>
        <dbReference type="ARBA" id="ARBA00022927"/>
    </source>
</evidence>
<evidence type="ECO:0000256" key="8">
    <source>
        <dbReference type="ARBA" id="ARBA00023329"/>
    </source>
</evidence>
<dbReference type="GeneID" id="30198849"/>
<evidence type="ECO:0000256" key="2">
    <source>
        <dbReference type="ARBA" id="ARBA00006613"/>
    </source>
</evidence>
<evidence type="ECO:0000259" key="11">
    <source>
        <dbReference type="Pfam" id="PF01602"/>
    </source>
</evidence>
<dbReference type="SUPFAM" id="SSF48371">
    <property type="entry name" value="ARM repeat"/>
    <property type="match status" value="1"/>
</dbReference>
<dbReference type="InterPro" id="IPR011989">
    <property type="entry name" value="ARM-like"/>
</dbReference>
<evidence type="ECO:0000256" key="5">
    <source>
        <dbReference type="ARBA" id="ARBA00022737"/>
    </source>
</evidence>
<dbReference type="STRING" id="683960.A0A1E3P7E0"/>
<dbReference type="InterPro" id="IPR002553">
    <property type="entry name" value="Clathrin/coatomer_adapt-like_N"/>
</dbReference>
<keyword evidence="5" id="KW-0677">Repeat</keyword>
<keyword evidence="13" id="KW-1185">Reference proteome</keyword>
<keyword evidence="7" id="KW-0472">Membrane</keyword>
<reference evidence="12 13" key="1">
    <citation type="journal article" date="2016" name="Proc. Natl. Acad. Sci. U.S.A.">
        <title>Comparative genomics of biotechnologically important yeasts.</title>
        <authorList>
            <person name="Riley R."/>
            <person name="Haridas S."/>
            <person name="Wolfe K.H."/>
            <person name="Lopes M.R."/>
            <person name="Hittinger C.T."/>
            <person name="Goeker M."/>
            <person name="Salamov A.A."/>
            <person name="Wisecaver J.H."/>
            <person name="Long T.M."/>
            <person name="Calvey C.H."/>
            <person name="Aerts A.L."/>
            <person name="Barry K.W."/>
            <person name="Choi C."/>
            <person name="Clum A."/>
            <person name="Coughlan A.Y."/>
            <person name="Deshpande S."/>
            <person name="Douglass A.P."/>
            <person name="Hanson S.J."/>
            <person name="Klenk H.-P."/>
            <person name="LaButti K.M."/>
            <person name="Lapidus A."/>
            <person name="Lindquist E.A."/>
            <person name="Lipzen A.M."/>
            <person name="Meier-Kolthoff J.P."/>
            <person name="Ohm R.A."/>
            <person name="Otillar R.P."/>
            <person name="Pangilinan J.L."/>
            <person name="Peng Y."/>
            <person name="Rokas A."/>
            <person name="Rosa C.A."/>
            <person name="Scheuner C."/>
            <person name="Sibirny A.A."/>
            <person name="Slot J.C."/>
            <person name="Stielow J.B."/>
            <person name="Sun H."/>
            <person name="Kurtzman C.P."/>
            <person name="Blackwell M."/>
            <person name="Grigoriev I.V."/>
            <person name="Jeffries T.W."/>
        </authorList>
    </citation>
    <scope>NUCLEOTIDE SEQUENCE [LARGE SCALE GENOMIC DNA]</scope>
    <source>
        <strain evidence="13">ATCC 58044 / CBS 1984 / NCYC 433 / NRRL Y-366-8</strain>
    </source>
</reference>
<comment type="similarity">
    <text evidence="2">Belongs to the adaptor complexes large subunit family.</text>
</comment>
<feature type="domain" description="Clathrin/coatomer adaptor adaptin-like N-terminal" evidence="11">
    <location>
        <begin position="45"/>
        <end position="528"/>
    </location>
</feature>
<dbReference type="FunFam" id="1.25.10.10:FF:000251">
    <property type="entry name" value="AP-3 complex subunit delta"/>
    <property type="match status" value="1"/>
</dbReference>
<evidence type="ECO:0000256" key="10">
    <source>
        <dbReference type="ARBA" id="ARBA00083145"/>
    </source>
</evidence>
<dbReference type="Proteomes" id="UP000094112">
    <property type="component" value="Unassembled WGS sequence"/>
</dbReference>
<dbReference type="Pfam" id="PF01602">
    <property type="entry name" value="Adaptin_N"/>
    <property type="match status" value="1"/>
</dbReference>
<comment type="subcellular location">
    <subcellularLocation>
        <location evidence="1">Cytoplasmic vesicle</location>
        <location evidence="1">Clathrin-coated vesicle membrane</location>
        <topology evidence="1">Peripheral membrane protein</topology>
        <orientation evidence="1">Cytoplasmic side</orientation>
    </subcellularLocation>
</comment>
<keyword evidence="6" id="KW-0653">Protein transport</keyword>
<evidence type="ECO:0000256" key="3">
    <source>
        <dbReference type="ARBA" id="ARBA00015717"/>
    </source>
</evidence>
<keyword evidence="8" id="KW-0968">Cytoplasmic vesicle</keyword>
<evidence type="ECO:0000256" key="7">
    <source>
        <dbReference type="ARBA" id="ARBA00023136"/>
    </source>
</evidence>
<dbReference type="GO" id="GO:0030665">
    <property type="term" value="C:clathrin-coated vesicle membrane"/>
    <property type="evidence" value="ECO:0007669"/>
    <property type="project" value="UniProtKB-SubCell"/>
</dbReference>
<evidence type="ECO:0000256" key="1">
    <source>
        <dbReference type="ARBA" id="ARBA00004145"/>
    </source>
</evidence>
<dbReference type="GO" id="GO:0006623">
    <property type="term" value="P:protein targeting to vacuole"/>
    <property type="evidence" value="ECO:0007669"/>
    <property type="project" value="EnsemblFungi"/>
</dbReference>
<keyword evidence="4" id="KW-0813">Transport</keyword>
<evidence type="ECO:0000256" key="9">
    <source>
        <dbReference type="ARBA" id="ARBA00076742"/>
    </source>
</evidence>
<name>A0A1E3P7E0_WICAA</name>
<dbReference type="OrthoDB" id="10264595at2759"/>
<dbReference type="Gene3D" id="1.25.10.10">
    <property type="entry name" value="Leucine-rich Repeat Variant"/>
    <property type="match status" value="1"/>
</dbReference>
<dbReference type="PANTHER" id="PTHR22781:SF12">
    <property type="entry name" value="AP-3 COMPLEX SUBUNIT DELTA-1"/>
    <property type="match status" value="1"/>
</dbReference>
<feature type="non-terminal residue" evidence="12">
    <location>
        <position position="531"/>
    </location>
</feature>
<dbReference type="GO" id="GO:0030123">
    <property type="term" value="C:AP-3 adaptor complex"/>
    <property type="evidence" value="ECO:0007669"/>
    <property type="project" value="EnsemblFungi"/>
</dbReference>
<proteinExistence type="inferred from homology"/>
<evidence type="ECO:0000256" key="4">
    <source>
        <dbReference type="ARBA" id="ARBA00022448"/>
    </source>
</evidence>
<accession>A0A1E3P7E0</accession>
<dbReference type="PANTHER" id="PTHR22781">
    <property type="entry name" value="DELTA ADAPTIN-RELATED"/>
    <property type="match status" value="1"/>
</dbReference>
<dbReference type="GO" id="GO:0010008">
    <property type="term" value="C:endosome membrane"/>
    <property type="evidence" value="ECO:0007669"/>
    <property type="project" value="TreeGrafter"/>
</dbReference>
<organism evidence="12 13">
    <name type="scientific">Wickerhamomyces anomalus (strain ATCC 58044 / CBS 1984 / NCYC 433 / NRRL Y-366-8)</name>
    <name type="common">Yeast</name>
    <name type="synonym">Hansenula anomala</name>
    <dbReference type="NCBI Taxonomy" id="683960"/>
    <lineage>
        <taxon>Eukaryota</taxon>
        <taxon>Fungi</taxon>
        <taxon>Dikarya</taxon>
        <taxon>Ascomycota</taxon>
        <taxon>Saccharomycotina</taxon>
        <taxon>Saccharomycetes</taxon>
        <taxon>Phaffomycetales</taxon>
        <taxon>Wickerhamomycetaceae</taxon>
        <taxon>Wickerhamomyces</taxon>
    </lineage>
</organism>
<dbReference type="InterPro" id="IPR017105">
    <property type="entry name" value="AP3_complex_dsu"/>
</dbReference>
<evidence type="ECO:0000313" key="13">
    <source>
        <dbReference type="Proteomes" id="UP000094112"/>
    </source>
</evidence>
<protein>
    <recommendedName>
        <fullName evidence="3">AP-3 complex subunit delta</fullName>
    </recommendedName>
    <alternativeName>
        <fullName evidence="10">Adaptor-related protein complex 3 subunit delta</fullName>
    </alternativeName>
    <alternativeName>
        <fullName evidence="9">Delta-adaptin 3</fullName>
    </alternativeName>
</protein>
<gene>
    <name evidence="12" type="ORF">WICANDRAFT_29425</name>
</gene>
<dbReference type="GO" id="GO:0006896">
    <property type="term" value="P:Golgi to vacuole transport"/>
    <property type="evidence" value="ECO:0007669"/>
    <property type="project" value="EnsemblFungi"/>
</dbReference>
<evidence type="ECO:0000313" key="12">
    <source>
        <dbReference type="EMBL" id="ODQ61134.1"/>
    </source>
</evidence>